<dbReference type="SMART" id="SM01168">
    <property type="entry name" value="DUF1907"/>
    <property type="match status" value="1"/>
</dbReference>
<dbReference type="SUPFAM" id="SSF117856">
    <property type="entry name" value="AF0104/ALDC/Ptd012-like"/>
    <property type="match status" value="1"/>
</dbReference>
<evidence type="ECO:0000256" key="5">
    <source>
        <dbReference type="ARBA" id="ARBA00022833"/>
    </source>
</evidence>
<dbReference type="Pfam" id="PF08925">
    <property type="entry name" value="DUF1907"/>
    <property type="match status" value="1"/>
</dbReference>
<evidence type="ECO:0000256" key="3">
    <source>
        <dbReference type="ARBA" id="ARBA00022723"/>
    </source>
</evidence>
<dbReference type="EMBL" id="JAKMXF010000354">
    <property type="protein sequence ID" value="KAI6646463.1"/>
    <property type="molecule type" value="Genomic_DNA"/>
</dbReference>
<gene>
    <name evidence="8" type="ORF">LOD99_12584</name>
</gene>
<evidence type="ECO:0000256" key="4">
    <source>
        <dbReference type="ARBA" id="ARBA00022801"/>
    </source>
</evidence>
<comment type="subcellular location">
    <subcellularLocation>
        <location evidence="1">Nucleus</location>
    </subcellularLocation>
</comment>
<dbReference type="GO" id="GO:0005634">
    <property type="term" value="C:nucleus"/>
    <property type="evidence" value="ECO:0007669"/>
    <property type="project" value="UniProtKB-SubCell"/>
</dbReference>
<proteinExistence type="predicted"/>
<reference evidence="8 9" key="1">
    <citation type="journal article" date="2023" name="BMC Biol.">
        <title>The compact genome of the sponge Oopsacas minuta (Hexactinellida) is lacking key metazoan core genes.</title>
        <authorList>
            <person name="Santini S."/>
            <person name="Schenkelaars Q."/>
            <person name="Jourda C."/>
            <person name="Duchesne M."/>
            <person name="Belahbib H."/>
            <person name="Rocher C."/>
            <person name="Selva M."/>
            <person name="Riesgo A."/>
            <person name="Vervoort M."/>
            <person name="Leys S.P."/>
            <person name="Kodjabachian L."/>
            <person name="Le Bivic A."/>
            <person name="Borchiellini C."/>
            <person name="Claverie J.M."/>
            <person name="Renard E."/>
        </authorList>
    </citation>
    <scope>NUCLEOTIDE SEQUENCE [LARGE SCALE GENOMIC DNA]</scope>
    <source>
        <strain evidence="8">SPO-2</strain>
    </source>
</reference>
<dbReference type="AlphaFoldDB" id="A0AAV7JCP9"/>
<accession>A0AAV7JCP9</accession>
<evidence type="ECO:0000256" key="1">
    <source>
        <dbReference type="ARBA" id="ARBA00004123"/>
    </source>
</evidence>
<organism evidence="8 9">
    <name type="scientific">Oopsacas minuta</name>
    <dbReference type="NCBI Taxonomy" id="111878"/>
    <lineage>
        <taxon>Eukaryota</taxon>
        <taxon>Metazoa</taxon>
        <taxon>Porifera</taxon>
        <taxon>Hexactinellida</taxon>
        <taxon>Hexasterophora</taxon>
        <taxon>Lyssacinosida</taxon>
        <taxon>Leucopsacidae</taxon>
        <taxon>Oopsacas</taxon>
    </lineage>
</organism>
<evidence type="ECO:0000256" key="6">
    <source>
        <dbReference type="ARBA" id="ARBA00023242"/>
    </source>
</evidence>
<dbReference type="GO" id="GO:0008270">
    <property type="term" value="F:zinc ion binding"/>
    <property type="evidence" value="ECO:0007669"/>
    <property type="project" value="TreeGrafter"/>
</dbReference>
<comment type="subunit">
    <text evidence="2">Monomer.</text>
</comment>
<name>A0AAV7JCP9_9METZ</name>
<protein>
    <submittedName>
        <fullName evidence="8">Ester hydrolase</fullName>
    </submittedName>
</protein>
<keyword evidence="6" id="KW-0539">Nucleus</keyword>
<dbReference type="PANTHER" id="PTHR13204:SF1">
    <property type="entry name" value="ESTER HYDROLASE C11ORF54"/>
    <property type="match status" value="1"/>
</dbReference>
<keyword evidence="4 8" id="KW-0378">Hydrolase</keyword>
<dbReference type="Proteomes" id="UP001165289">
    <property type="component" value="Unassembled WGS sequence"/>
</dbReference>
<comment type="caution">
    <text evidence="8">The sequence shown here is derived from an EMBL/GenBank/DDBJ whole genome shotgun (WGS) entry which is preliminary data.</text>
</comment>
<evidence type="ECO:0000256" key="2">
    <source>
        <dbReference type="ARBA" id="ARBA00011245"/>
    </source>
</evidence>
<evidence type="ECO:0000259" key="7">
    <source>
        <dbReference type="SMART" id="SM01168"/>
    </source>
</evidence>
<keyword evidence="3" id="KW-0479">Metal-binding</keyword>
<keyword evidence="9" id="KW-1185">Reference proteome</keyword>
<sequence>MYCYTGKDDFITGIRKALTIHYGDKPVGLGGVFQIVNGTARLHIMSEFCDYPLETMDKINNWLQFFHMKAPLICLSAMVSYDAGEFGIRLEHTHCFSHHGEGGHYHYDTTPEEVEYLGYFNLAKQVFQYDQPPKST</sequence>
<evidence type="ECO:0000313" key="8">
    <source>
        <dbReference type="EMBL" id="KAI6646463.1"/>
    </source>
</evidence>
<feature type="domain" description="DUF1907" evidence="7">
    <location>
        <begin position="2"/>
        <end position="129"/>
    </location>
</feature>
<dbReference type="PANTHER" id="PTHR13204">
    <property type="entry name" value="PTD012 PROTEIN"/>
    <property type="match status" value="1"/>
</dbReference>
<dbReference type="InterPro" id="IPR015021">
    <property type="entry name" value="C11orf54_DUF1907"/>
</dbReference>
<dbReference type="GO" id="GO:0016788">
    <property type="term" value="F:hydrolase activity, acting on ester bonds"/>
    <property type="evidence" value="ECO:0007669"/>
    <property type="project" value="TreeGrafter"/>
</dbReference>
<evidence type="ECO:0000313" key="9">
    <source>
        <dbReference type="Proteomes" id="UP001165289"/>
    </source>
</evidence>
<keyword evidence="5" id="KW-0862">Zinc</keyword>